<comment type="caution">
    <text evidence="6">The sequence shown here is derived from an EMBL/GenBank/DDBJ whole genome shotgun (WGS) entry which is preliminary data.</text>
</comment>
<feature type="region of interest" description="Disordered" evidence="4">
    <location>
        <begin position="403"/>
        <end position="426"/>
    </location>
</feature>
<proteinExistence type="predicted"/>
<keyword evidence="7" id="KW-1185">Reference proteome</keyword>
<organism evidence="6 7">
    <name type="scientific">Cronartium quercuum f. sp. fusiforme G11</name>
    <dbReference type="NCBI Taxonomy" id="708437"/>
    <lineage>
        <taxon>Eukaryota</taxon>
        <taxon>Fungi</taxon>
        <taxon>Dikarya</taxon>
        <taxon>Basidiomycota</taxon>
        <taxon>Pucciniomycotina</taxon>
        <taxon>Pucciniomycetes</taxon>
        <taxon>Pucciniales</taxon>
        <taxon>Coleosporiaceae</taxon>
        <taxon>Cronartium</taxon>
    </lineage>
</organism>
<feature type="region of interest" description="Disordered" evidence="4">
    <location>
        <begin position="581"/>
        <end position="632"/>
    </location>
</feature>
<feature type="compositionally biased region" description="Polar residues" evidence="4">
    <location>
        <begin position="75"/>
        <end position="85"/>
    </location>
</feature>
<gene>
    <name evidence="6" type="ORF">CROQUDRAFT_46451</name>
</gene>
<evidence type="ECO:0000313" key="6">
    <source>
        <dbReference type="EMBL" id="KAG0144972.1"/>
    </source>
</evidence>
<name>A0A9P6NG46_9BASI</name>
<evidence type="ECO:0000256" key="2">
    <source>
        <dbReference type="ARBA" id="ARBA00022490"/>
    </source>
</evidence>
<feature type="region of interest" description="Disordered" evidence="4">
    <location>
        <begin position="269"/>
        <end position="332"/>
    </location>
</feature>
<evidence type="ECO:0000313" key="7">
    <source>
        <dbReference type="Proteomes" id="UP000886653"/>
    </source>
</evidence>
<feature type="compositionally biased region" description="Low complexity" evidence="4">
    <location>
        <begin position="662"/>
        <end position="678"/>
    </location>
</feature>
<feature type="region of interest" description="Disordered" evidence="4">
    <location>
        <begin position="1"/>
        <end position="184"/>
    </location>
</feature>
<feature type="domain" description="Cep57 centrosome microtubule-binding" evidence="5">
    <location>
        <begin position="780"/>
        <end position="848"/>
    </location>
</feature>
<evidence type="ECO:0000259" key="5">
    <source>
        <dbReference type="Pfam" id="PF06657"/>
    </source>
</evidence>
<evidence type="ECO:0000256" key="3">
    <source>
        <dbReference type="SAM" id="Coils"/>
    </source>
</evidence>
<dbReference type="EMBL" id="MU167285">
    <property type="protein sequence ID" value="KAG0144972.1"/>
    <property type="molecule type" value="Genomic_DNA"/>
</dbReference>
<feature type="compositionally biased region" description="Basic and acidic residues" evidence="4">
    <location>
        <begin position="403"/>
        <end position="422"/>
    </location>
</feature>
<feature type="compositionally biased region" description="Acidic residues" evidence="4">
    <location>
        <begin position="134"/>
        <end position="157"/>
    </location>
</feature>
<sequence length="857" mass="94784">MHSPFASPYPQTPTPGGSSVNHLRPPLTSLKPFGYSAQTNPKSVHIPITQSQSQPQPQPLPISLPRKQHPLAQVSIMNQSISTAPSDHNNSHDLSLHSSEDGDDQASIDRDLATFKREQTQPPINQNRYSSNIVDDDGTEQEDETQTEEDEDEEQEQTTDHSESDSFRLGLSSLSPPGIGRFVPNHRRLSAAPLDALDDELSSVARDFSRDLSALSLSPIRRPSAPTPLRAMEEKKKKDQAEISTQPTPRSGFEGMAQEIRRDFEKLTGLPISDPQHPTQDHPGTLRGTLNSDGTGRARRVFGADLGNQPAKPQSRPLHSTPPAGLQARKSPAGGLFKLAVNPVRAQQQQPAIQVVEASTSAGQHKFMHEGSLSAPAKHLLGGQGNSVRVPDVTGLTDALRSPEKADFRSGSKMTDKLEPSKPDPTLNEALTLLRRRLATLESENQACQGRIQELQDQLTRERRTQHKRAEEPPAGVERMVQKLKVYTRKLNSSIEAHATALDELNAFKSRNRHVREDVGEVRNELGRWSDEVGELKRGLEGLAGEVREIRGMIEGVMEAREPKKPAEKHLPGMVRLSKTQIQAQAQAKKPHNRPVRSHSEQTLLNPDQRSDIEAWRSQASSPRTGRSFIGADEIERLKKDLAHEQSIRTSQARPQPPPPAAAVAQPQSRPTPVAGPSKAPPPPLTRVAAAPLKKPSALKTPPANVPQQIAQEMSRAEAIFKNVPARRHAHDNSTCSECRRRRQTQHQPVRVSSAPPATNPASKKEGDEQRSQPPGRPGPQTVLVKIIHEIEEDFETHRKIFVELSETYRAMEPGKEDLVKRKALAAHLKESVDTLEKKAEQIHELYRLLEFRDLPL</sequence>
<feature type="coiled-coil region" evidence="3">
    <location>
        <begin position="431"/>
        <end position="465"/>
    </location>
</feature>
<feature type="compositionally biased region" description="Basic and acidic residues" evidence="4">
    <location>
        <begin position="107"/>
        <end position="119"/>
    </location>
</feature>
<evidence type="ECO:0000256" key="1">
    <source>
        <dbReference type="ARBA" id="ARBA00004496"/>
    </source>
</evidence>
<comment type="subcellular location">
    <subcellularLocation>
        <location evidence="1">Cytoplasm</location>
    </subcellularLocation>
</comment>
<keyword evidence="3" id="KW-0175">Coiled coil</keyword>
<evidence type="ECO:0000256" key="4">
    <source>
        <dbReference type="SAM" id="MobiDB-lite"/>
    </source>
</evidence>
<reference evidence="6" key="1">
    <citation type="submission" date="2013-11" db="EMBL/GenBank/DDBJ databases">
        <title>Genome sequence of the fusiform rust pathogen reveals effectors for host alternation and coevolution with pine.</title>
        <authorList>
            <consortium name="DOE Joint Genome Institute"/>
            <person name="Smith K."/>
            <person name="Pendleton A."/>
            <person name="Kubisiak T."/>
            <person name="Anderson C."/>
            <person name="Salamov A."/>
            <person name="Aerts A."/>
            <person name="Riley R."/>
            <person name="Clum A."/>
            <person name="Lindquist E."/>
            <person name="Ence D."/>
            <person name="Campbell M."/>
            <person name="Kronenberg Z."/>
            <person name="Feau N."/>
            <person name="Dhillon B."/>
            <person name="Hamelin R."/>
            <person name="Burleigh J."/>
            <person name="Smith J."/>
            <person name="Yandell M."/>
            <person name="Nelson C."/>
            <person name="Grigoriev I."/>
            <person name="Davis J."/>
        </authorList>
    </citation>
    <scope>NUCLEOTIDE SEQUENCE</scope>
    <source>
        <strain evidence="6">G11</strain>
    </source>
</reference>
<dbReference type="GO" id="GO:0005737">
    <property type="term" value="C:cytoplasm"/>
    <property type="evidence" value="ECO:0007669"/>
    <property type="project" value="UniProtKB-SubCell"/>
</dbReference>
<feature type="compositionally biased region" description="Polar residues" evidence="4">
    <location>
        <begin position="120"/>
        <end position="133"/>
    </location>
</feature>
<dbReference type="Pfam" id="PF06657">
    <property type="entry name" value="Cep57_MT_bd"/>
    <property type="match status" value="1"/>
</dbReference>
<feature type="compositionally biased region" description="Basic and acidic residues" evidence="4">
    <location>
        <begin position="231"/>
        <end position="241"/>
    </location>
</feature>
<feature type="region of interest" description="Disordered" evidence="4">
    <location>
        <begin position="646"/>
        <end position="688"/>
    </location>
</feature>
<protein>
    <recommendedName>
        <fullName evidence="5">Cep57 centrosome microtubule-binding domain-containing protein</fullName>
    </recommendedName>
</protein>
<dbReference type="OrthoDB" id="76453at2759"/>
<feature type="region of interest" description="Disordered" evidence="4">
    <location>
        <begin position="219"/>
        <end position="255"/>
    </location>
</feature>
<dbReference type="InterPro" id="IPR024957">
    <property type="entry name" value="Cep57_MT-bd_dom"/>
</dbReference>
<feature type="compositionally biased region" description="Low complexity" evidence="4">
    <location>
        <begin position="46"/>
        <end position="55"/>
    </location>
</feature>
<dbReference type="AlphaFoldDB" id="A0A9P6NG46"/>
<keyword evidence="2" id="KW-0963">Cytoplasm</keyword>
<feature type="region of interest" description="Disordered" evidence="4">
    <location>
        <begin position="723"/>
        <end position="782"/>
    </location>
</feature>
<dbReference type="GO" id="GO:0008017">
    <property type="term" value="F:microtubule binding"/>
    <property type="evidence" value="ECO:0007669"/>
    <property type="project" value="InterPro"/>
</dbReference>
<feature type="compositionally biased region" description="Basic and acidic residues" evidence="4">
    <location>
        <begin position="89"/>
        <end position="100"/>
    </location>
</feature>
<accession>A0A9P6NG46</accession>
<dbReference type="Proteomes" id="UP000886653">
    <property type="component" value="Unassembled WGS sequence"/>
</dbReference>
<dbReference type="Gene3D" id="1.10.287.1490">
    <property type="match status" value="1"/>
</dbReference>